<evidence type="ECO:0000256" key="1">
    <source>
        <dbReference type="ARBA" id="ARBA00007177"/>
    </source>
</evidence>
<dbReference type="AlphaFoldDB" id="A0A8H7YAW1"/>
<comment type="similarity">
    <text evidence="1">Belongs to the UreD family.</text>
</comment>
<dbReference type="PANTHER" id="PTHR33643:SF1">
    <property type="entry name" value="UREASE ACCESSORY PROTEIN D"/>
    <property type="match status" value="1"/>
</dbReference>
<keyword evidence="2" id="KW-0143">Chaperone</keyword>
<accession>A0A8H7YAW1</accession>
<dbReference type="InterPro" id="IPR002669">
    <property type="entry name" value="UreD"/>
</dbReference>
<dbReference type="GO" id="GO:0016151">
    <property type="term" value="F:nickel cation binding"/>
    <property type="evidence" value="ECO:0007669"/>
    <property type="project" value="InterPro"/>
</dbReference>
<dbReference type="PANTHER" id="PTHR33643">
    <property type="entry name" value="UREASE ACCESSORY PROTEIN D"/>
    <property type="match status" value="1"/>
</dbReference>
<sequence length="319" mass="35491">MTINSDGLVHKLHAGGGRIVLSVHGKKAVFSELSSTYPLKLLSPNVQGETALVYLLSYGGGLVSGDQVDLRVEITGGSLMLLSQGSTKVFKSRPGKRLASVKSDRIHSSLLPHDSAATPSTRQNLEFHLAPMSTLFLLPEPVTCFRDASYNQIQRFYLQEDSSAVILDWITSGRMSVGEEWVFSRYHSLNEIFLGGKRVAKDVMLLDIEDTGVHDVHIPHRPLRDRLQPYSCYAMLILYGPQMQSVIADITAKYNNISVFKTRQPDTLIWSLSPVDSKKRGAVVRVAGLETEMVKEWLKQTLAGFEDVVGKDLYRRAFP</sequence>
<reference evidence="3" key="1">
    <citation type="submission" date="2021-02" db="EMBL/GenBank/DDBJ databases">
        <title>Psilocybe cubensis genome.</title>
        <authorList>
            <person name="Mckernan K.J."/>
            <person name="Crawford S."/>
            <person name="Trippe A."/>
            <person name="Kane L.T."/>
            <person name="Mclaughlin S."/>
        </authorList>
    </citation>
    <scope>NUCLEOTIDE SEQUENCE [LARGE SCALE GENOMIC DNA]</scope>
    <source>
        <strain evidence="3">MGC-MH-2018</strain>
    </source>
</reference>
<evidence type="ECO:0008006" key="4">
    <source>
        <dbReference type="Google" id="ProtNLM"/>
    </source>
</evidence>
<protein>
    <recommendedName>
        <fullName evidence="4">UreD-domain-containing protein</fullName>
    </recommendedName>
</protein>
<organism evidence="3">
    <name type="scientific">Psilocybe cubensis</name>
    <name type="common">Psychedelic mushroom</name>
    <name type="synonym">Stropharia cubensis</name>
    <dbReference type="NCBI Taxonomy" id="181762"/>
    <lineage>
        <taxon>Eukaryota</taxon>
        <taxon>Fungi</taxon>
        <taxon>Dikarya</taxon>
        <taxon>Basidiomycota</taxon>
        <taxon>Agaricomycotina</taxon>
        <taxon>Agaricomycetes</taxon>
        <taxon>Agaricomycetidae</taxon>
        <taxon>Agaricales</taxon>
        <taxon>Agaricineae</taxon>
        <taxon>Strophariaceae</taxon>
        <taxon>Psilocybe</taxon>
    </lineage>
</organism>
<dbReference type="HAMAP" id="MF_01384">
    <property type="entry name" value="UreD"/>
    <property type="match status" value="1"/>
</dbReference>
<gene>
    <name evidence="3" type="ORF">JR316_000702</name>
</gene>
<dbReference type="EMBL" id="JAFIQS010000001">
    <property type="protein sequence ID" value="KAG5174044.1"/>
    <property type="molecule type" value="Genomic_DNA"/>
</dbReference>
<evidence type="ECO:0000256" key="2">
    <source>
        <dbReference type="ARBA" id="ARBA00023186"/>
    </source>
</evidence>
<name>A0A8H7YAW1_PSICU</name>
<proteinExistence type="inferred from homology"/>
<dbReference type="OrthoDB" id="5550464at2759"/>
<evidence type="ECO:0000313" key="3">
    <source>
        <dbReference type="EMBL" id="KAG5174044.1"/>
    </source>
</evidence>
<dbReference type="Pfam" id="PF01774">
    <property type="entry name" value="UreD"/>
    <property type="match status" value="1"/>
</dbReference>
<comment type="caution">
    <text evidence="3">The sequence shown here is derived from an EMBL/GenBank/DDBJ whole genome shotgun (WGS) entry which is preliminary data.</text>
</comment>